<evidence type="ECO:0000259" key="7">
    <source>
        <dbReference type="Pfam" id="PF01494"/>
    </source>
</evidence>
<evidence type="ECO:0000256" key="3">
    <source>
        <dbReference type="ARBA" id="ARBA00022827"/>
    </source>
</evidence>
<dbReference type="InterPro" id="IPR050493">
    <property type="entry name" value="FAD-dep_Monooxygenase_BioMet"/>
</dbReference>
<feature type="compositionally biased region" description="Basic and acidic residues" evidence="6">
    <location>
        <begin position="443"/>
        <end position="455"/>
    </location>
</feature>
<dbReference type="Pfam" id="PF01494">
    <property type="entry name" value="FAD_binding_3"/>
    <property type="match status" value="1"/>
</dbReference>
<evidence type="ECO:0000313" key="8">
    <source>
        <dbReference type="EMBL" id="KAJ5330959.1"/>
    </source>
</evidence>
<dbReference type="AlphaFoldDB" id="A0A9W9QC17"/>
<keyword evidence="9" id="KW-1185">Reference proteome</keyword>
<dbReference type="PANTHER" id="PTHR13789:SF147">
    <property type="entry name" value="PUTATIVE (AFU_ORTHOLOGUE AFUA_2G01950)-RELATED"/>
    <property type="match status" value="1"/>
</dbReference>
<evidence type="ECO:0000256" key="6">
    <source>
        <dbReference type="SAM" id="MobiDB-lite"/>
    </source>
</evidence>
<dbReference type="Gene3D" id="3.50.50.60">
    <property type="entry name" value="FAD/NAD(P)-binding domain"/>
    <property type="match status" value="1"/>
</dbReference>
<keyword evidence="4" id="KW-0560">Oxidoreductase</keyword>
<reference evidence="8" key="2">
    <citation type="journal article" date="2023" name="IMA Fungus">
        <title>Comparative genomic study of the Penicillium genus elucidates a diverse pangenome and 15 lateral gene transfer events.</title>
        <authorList>
            <person name="Petersen C."/>
            <person name="Sorensen T."/>
            <person name="Nielsen M.R."/>
            <person name="Sondergaard T.E."/>
            <person name="Sorensen J.L."/>
            <person name="Fitzpatrick D.A."/>
            <person name="Frisvad J.C."/>
            <person name="Nielsen K.L."/>
        </authorList>
    </citation>
    <scope>NUCLEOTIDE SEQUENCE</scope>
    <source>
        <strain evidence="8">IBT 21472</strain>
    </source>
</reference>
<dbReference type="Proteomes" id="UP001147746">
    <property type="component" value="Unassembled WGS sequence"/>
</dbReference>
<dbReference type="OrthoDB" id="420606at2759"/>
<dbReference type="EMBL" id="JAPZBO010000001">
    <property type="protein sequence ID" value="KAJ5330959.1"/>
    <property type="molecule type" value="Genomic_DNA"/>
</dbReference>
<keyword evidence="5" id="KW-0503">Monooxygenase</keyword>
<comment type="similarity">
    <text evidence="1">Belongs to the paxM FAD-dependent monooxygenase family.</text>
</comment>
<sequence length="485" mass="53984">MTKVLHTQPQFQFPTSMSQDTNSKQGSHQVHVGIVGAGIGGLAAAIAMCHAGARVTVLEAAEELGEIGAGIQMTPNVSVLLQRWGVDKIIGDNLVQFEELNMRRKDGTPVGFTKISTIERDLQRPWWVVHRAHLHEGLATIATKTGTDIKINSRVIKLDYETDQVVVTTQQGAAYTFDLCIGADGINSVVRKTLFPDVRPEPPTTNCAYRAIVPYDEIRQDPIAKELIKKLTMEVWMAPDSYIITYPICAGKMFNLVLSHHRPERLRVTENDVPIEEMREEFKDYDPRIKRIVDMIPEVSRWPLMVTGPLESWSSPQKNVVLMGDAAHSMVNHMAQGAATSMEDGAFLAKCVEGVVQGKLSLREAVGIYEAERMPKAYEKQQVSYINGAIWQVPDGPLQEGRDAAMASELQGKYFIRSSNLYGDPQTVLDIYGYDAEGHAQDAIEKQRQGGKEPAHPATKVTSKLQRKYMDWFLPAQGRKSAEKL</sequence>
<name>A0A9W9QC17_9EURO</name>
<reference evidence="8" key="1">
    <citation type="submission" date="2022-12" db="EMBL/GenBank/DDBJ databases">
        <authorList>
            <person name="Petersen C."/>
        </authorList>
    </citation>
    <scope>NUCLEOTIDE SEQUENCE</scope>
    <source>
        <strain evidence="8">IBT 21472</strain>
    </source>
</reference>
<evidence type="ECO:0000256" key="4">
    <source>
        <dbReference type="ARBA" id="ARBA00023002"/>
    </source>
</evidence>
<feature type="region of interest" description="Disordered" evidence="6">
    <location>
        <begin position="1"/>
        <end position="25"/>
    </location>
</feature>
<dbReference type="SUPFAM" id="SSF51905">
    <property type="entry name" value="FAD/NAD(P)-binding domain"/>
    <property type="match status" value="1"/>
</dbReference>
<feature type="region of interest" description="Disordered" evidence="6">
    <location>
        <begin position="443"/>
        <end position="462"/>
    </location>
</feature>
<comment type="caution">
    <text evidence="8">The sequence shown here is derived from an EMBL/GenBank/DDBJ whole genome shotgun (WGS) entry which is preliminary data.</text>
</comment>
<evidence type="ECO:0000256" key="1">
    <source>
        <dbReference type="ARBA" id="ARBA00007992"/>
    </source>
</evidence>
<evidence type="ECO:0000313" key="9">
    <source>
        <dbReference type="Proteomes" id="UP001147746"/>
    </source>
</evidence>
<dbReference type="InterPro" id="IPR002938">
    <property type="entry name" value="FAD-bd"/>
</dbReference>
<dbReference type="PANTHER" id="PTHR13789">
    <property type="entry name" value="MONOOXYGENASE"/>
    <property type="match status" value="1"/>
</dbReference>
<keyword evidence="3" id="KW-0274">FAD</keyword>
<evidence type="ECO:0000256" key="5">
    <source>
        <dbReference type="ARBA" id="ARBA00023033"/>
    </source>
</evidence>
<dbReference type="InterPro" id="IPR036188">
    <property type="entry name" value="FAD/NAD-bd_sf"/>
</dbReference>
<gene>
    <name evidence="8" type="ORF">N7476_000742</name>
</gene>
<accession>A0A9W9QC17</accession>
<dbReference type="PRINTS" id="PR00420">
    <property type="entry name" value="RNGMNOXGNASE"/>
</dbReference>
<protein>
    <submittedName>
        <fullName evidence="8">Salicylate hydroxylase</fullName>
    </submittedName>
</protein>
<dbReference type="GO" id="GO:0071949">
    <property type="term" value="F:FAD binding"/>
    <property type="evidence" value="ECO:0007669"/>
    <property type="project" value="InterPro"/>
</dbReference>
<dbReference type="SUPFAM" id="SSF54373">
    <property type="entry name" value="FAD-linked reductases, C-terminal domain"/>
    <property type="match status" value="1"/>
</dbReference>
<dbReference type="GO" id="GO:0004497">
    <property type="term" value="F:monooxygenase activity"/>
    <property type="evidence" value="ECO:0007669"/>
    <property type="project" value="UniProtKB-KW"/>
</dbReference>
<keyword evidence="2" id="KW-0285">Flavoprotein</keyword>
<feature type="domain" description="FAD-binding" evidence="7">
    <location>
        <begin position="30"/>
        <end position="377"/>
    </location>
</feature>
<organism evidence="8 9">
    <name type="scientific">Penicillium atrosanguineum</name>
    <dbReference type="NCBI Taxonomy" id="1132637"/>
    <lineage>
        <taxon>Eukaryota</taxon>
        <taxon>Fungi</taxon>
        <taxon>Dikarya</taxon>
        <taxon>Ascomycota</taxon>
        <taxon>Pezizomycotina</taxon>
        <taxon>Eurotiomycetes</taxon>
        <taxon>Eurotiomycetidae</taxon>
        <taxon>Eurotiales</taxon>
        <taxon>Aspergillaceae</taxon>
        <taxon>Penicillium</taxon>
    </lineage>
</organism>
<evidence type="ECO:0000256" key="2">
    <source>
        <dbReference type="ARBA" id="ARBA00022630"/>
    </source>
</evidence>
<proteinExistence type="inferred from homology"/>